<protein>
    <recommendedName>
        <fullName evidence="3">Transposase</fullName>
    </recommendedName>
</protein>
<dbReference type="Proteomes" id="UP000663824">
    <property type="component" value="Unassembled WGS sequence"/>
</dbReference>
<reference evidence="1" key="1">
    <citation type="submission" date="2021-02" db="EMBL/GenBank/DDBJ databases">
        <authorList>
            <person name="Nowell W R."/>
        </authorList>
    </citation>
    <scope>NUCLEOTIDE SEQUENCE</scope>
</reference>
<gene>
    <name evidence="1" type="ORF">MBJ925_LOCUS1519</name>
</gene>
<comment type="caution">
    <text evidence="1">The sequence shown here is derived from an EMBL/GenBank/DDBJ whole genome shotgun (WGS) entry which is preliminary data.</text>
</comment>
<dbReference type="AlphaFoldDB" id="A0A816KE59"/>
<name>A0A816KE59_9BILA</name>
<evidence type="ECO:0008006" key="3">
    <source>
        <dbReference type="Google" id="ProtNLM"/>
    </source>
</evidence>
<proteinExistence type="predicted"/>
<evidence type="ECO:0000313" key="2">
    <source>
        <dbReference type="Proteomes" id="UP000663824"/>
    </source>
</evidence>
<evidence type="ECO:0000313" key="1">
    <source>
        <dbReference type="EMBL" id="CAF1918356.1"/>
    </source>
</evidence>
<sequence>MPFVTSYHNKEKVLFWPDLASSHYGNNVLQYLDQNDAQFVDNKFNPQNCPQARPIETLWSILKNMVYDEGWEAKTINQLRTQVPQTIKTQITDRLPTATSLIIPDDNDTNATLVEQHGSYTAIYGRIW</sequence>
<dbReference type="GO" id="GO:0003676">
    <property type="term" value="F:nucleic acid binding"/>
    <property type="evidence" value="ECO:0007669"/>
    <property type="project" value="InterPro"/>
</dbReference>
<organism evidence="1 2">
    <name type="scientific">Rotaria magnacalcarata</name>
    <dbReference type="NCBI Taxonomy" id="392030"/>
    <lineage>
        <taxon>Eukaryota</taxon>
        <taxon>Metazoa</taxon>
        <taxon>Spiralia</taxon>
        <taxon>Gnathifera</taxon>
        <taxon>Rotifera</taxon>
        <taxon>Eurotatoria</taxon>
        <taxon>Bdelloidea</taxon>
        <taxon>Philodinida</taxon>
        <taxon>Philodinidae</taxon>
        <taxon>Rotaria</taxon>
    </lineage>
</organism>
<dbReference type="InterPro" id="IPR036397">
    <property type="entry name" value="RNaseH_sf"/>
</dbReference>
<dbReference type="EMBL" id="CAJNRE010000098">
    <property type="protein sequence ID" value="CAF1918356.1"/>
    <property type="molecule type" value="Genomic_DNA"/>
</dbReference>
<dbReference type="Gene3D" id="3.30.420.10">
    <property type="entry name" value="Ribonuclease H-like superfamily/Ribonuclease H"/>
    <property type="match status" value="1"/>
</dbReference>
<accession>A0A816KE59</accession>